<name>A0A411ZW71_9FIRM</name>
<dbReference type="RefSeq" id="WP_117976279.1">
    <property type="nucleotide sequence ID" value="NZ_NAKQ01000002.1"/>
</dbReference>
<organism evidence="2 3">
    <name type="scientific">Megamonas rupellensis</name>
    <dbReference type="NCBI Taxonomy" id="491921"/>
    <lineage>
        <taxon>Bacteria</taxon>
        <taxon>Bacillati</taxon>
        <taxon>Bacillota</taxon>
        <taxon>Negativicutes</taxon>
        <taxon>Selenomonadales</taxon>
        <taxon>Selenomonadaceae</taxon>
        <taxon>Megamonas</taxon>
    </lineage>
</organism>
<accession>A0A411ZW71</accession>
<evidence type="ECO:0000259" key="1">
    <source>
        <dbReference type="PROSITE" id="PS51819"/>
    </source>
</evidence>
<dbReference type="Pfam" id="PF00903">
    <property type="entry name" value="Glyoxalase"/>
    <property type="match status" value="1"/>
</dbReference>
<proteinExistence type="predicted"/>
<comment type="caution">
    <text evidence="2">The sequence shown here is derived from an EMBL/GenBank/DDBJ whole genome shotgun (WGS) entry which is preliminary data.</text>
</comment>
<dbReference type="InterPro" id="IPR029068">
    <property type="entry name" value="Glyas_Bleomycin-R_OHBP_Dase"/>
</dbReference>
<dbReference type="PANTHER" id="PTHR36113:SF1">
    <property type="entry name" value="GLYOXALASE_BLEOMYCIN RESISTANCE PROTEIN_DIOXYGENASE"/>
    <property type="match status" value="1"/>
</dbReference>
<dbReference type="InterPro" id="IPR004360">
    <property type="entry name" value="Glyas_Fos-R_dOase_dom"/>
</dbReference>
<protein>
    <submittedName>
        <fullName evidence="2">Glyoxalase</fullName>
    </submittedName>
</protein>
<sequence>MKIDHIAIYVENLEATKEFFIKYFNATANNLYHNPKTELSTYFLSFEDNTRLEIMTRPNMIKTEFNLYRQGFIHLSFSLGNKEKVNELTARLKNDGYKILSGPRTTGDGYYESCVLGPENNILELVA</sequence>
<dbReference type="PANTHER" id="PTHR36113">
    <property type="entry name" value="LYASE, PUTATIVE-RELATED-RELATED"/>
    <property type="match status" value="1"/>
</dbReference>
<gene>
    <name evidence="2" type="ORF">DWZ11_03645</name>
</gene>
<evidence type="ECO:0000313" key="2">
    <source>
        <dbReference type="EMBL" id="RGQ07063.1"/>
    </source>
</evidence>
<dbReference type="InterPro" id="IPR037523">
    <property type="entry name" value="VOC_core"/>
</dbReference>
<dbReference type="SUPFAM" id="SSF54593">
    <property type="entry name" value="Glyoxalase/Bleomycin resistance protein/Dihydroxybiphenyl dioxygenase"/>
    <property type="match status" value="1"/>
</dbReference>
<dbReference type="Proteomes" id="UP000284662">
    <property type="component" value="Unassembled WGS sequence"/>
</dbReference>
<dbReference type="PROSITE" id="PS51819">
    <property type="entry name" value="VOC"/>
    <property type="match status" value="1"/>
</dbReference>
<dbReference type="Gene3D" id="3.10.180.10">
    <property type="entry name" value="2,3-Dihydroxybiphenyl 1,2-Dioxygenase, domain 1"/>
    <property type="match status" value="1"/>
</dbReference>
<dbReference type="AlphaFoldDB" id="A0A411ZW71"/>
<evidence type="ECO:0000313" key="3">
    <source>
        <dbReference type="Proteomes" id="UP000284662"/>
    </source>
</evidence>
<reference evidence="2 3" key="1">
    <citation type="submission" date="2018-08" db="EMBL/GenBank/DDBJ databases">
        <title>A genome reference for cultivated species of the human gut microbiota.</title>
        <authorList>
            <person name="Zou Y."/>
            <person name="Xue W."/>
            <person name="Luo G."/>
        </authorList>
    </citation>
    <scope>NUCLEOTIDE SEQUENCE [LARGE SCALE GENOMIC DNA]</scope>
    <source>
        <strain evidence="2 3">AF29-2</strain>
    </source>
</reference>
<dbReference type="EMBL" id="QRST01000004">
    <property type="protein sequence ID" value="RGQ07063.1"/>
    <property type="molecule type" value="Genomic_DNA"/>
</dbReference>
<dbReference type="InterPro" id="IPR051332">
    <property type="entry name" value="Fosfomycin_Res_Enzymes"/>
</dbReference>
<feature type="domain" description="VOC" evidence="1">
    <location>
        <begin position="2"/>
        <end position="127"/>
    </location>
</feature>